<dbReference type="SUPFAM" id="SSF56935">
    <property type="entry name" value="Porins"/>
    <property type="match status" value="1"/>
</dbReference>
<dbReference type="InterPro" id="IPR012910">
    <property type="entry name" value="Plug_dom"/>
</dbReference>
<keyword evidence="7" id="KW-0406">Ion transport</keyword>
<keyword evidence="9 11" id="KW-0472">Membrane</keyword>
<evidence type="ECO:0000256" key="4">
    <source>
        <dbReference type="ARBA" id="ARBA00022496"/>
    </source>
</evidence>
<evidence type="ECO:0000313" key="16">
    <source>
        <dbReference type="EMBL" id="CCO60416.1"/>
    </source>
</evidence>
<comment type="subcellular location">
    <subcellularLocation>
        <location evidence="1 11">Cell outer membrane</location>
        <topology evidence="1 11">Multi-pass membrane protein</topology>
    </subcellularLocation>
</comment>
<organism evidence="16 17">
    <name type="scientific">Vibrio nigripulchritudo</name>
    <dbReference type="NCBI Taxonomy" id="28173"/>
    <lineage>
        <taxon>Bacteria</taxon>
        <taxon>Pseudomonadati</taxon>
        <taxon>Pseudomonadota</taxon>
        <taxon>Gammaproteobacteria</taxon>
        <taxon>Vibrionales</taxon>
        <taxon>Vibrionaceae</taxon>
        <taxon>Vibrio</taxon>
    </lineage>
</organism>
<dbReference type="InterPro" id="IPR037066">
    <property type="entry name" value="Plug_dom_sf"/>
</dbReference>
<evidence type="ECO:0000256" key="6">
    <source>
        <dbReference type="ARBA" id="ARBA00023004"/>
    </source>
</evidence>
<dbReference type="Pfam" id="PF00593">
    <property type="entry name" value="TonB_dep_Rec_b-barrel"/>
    <property type="match status" value="1"/>
</dbReference>
<keyword evidence="10 11" id="KW-0998">Cell outer membrane</keyword>
<evidence type="ECO:0000256" key="2">
    <source>
        <dbReference type="ARBA" id="ARBA00022448"/>
    </source>
</evidence>
<evidence type="ECO:0000256" key="12">
    <source>
        <dbReference type="RuleBase" id="RU003357"/>
    </source>
</evidence>
<dbReference type="Gene3D" id="2.170.130.10">
    <property type="entry name" value="TonB-dependent receptor, plug domain"/>
    <property type="match status" value="1"/>
</dbReference>
<keyword evidence="5 11" id="KW-0812">Transmembrane</keyword>
<dbReference type="AlphaFoldDB" id="U4KBX6"/>
<dbReference type="STRING" id="28173.VIBNI_B0611"/>
<name>U4KBX6_9VIBR</name>
<dbReference type="GO" id="GO:0006826">
    <property type="term" value="P:iron ion transport"/>
    <property type="evidence" value="ECO:0007669"/>
    <property type="project" value="UniProtKB-KW"/>
</dbReference>
<keyword evidence="17" id="KW-1185">Reference proteome</keyword>
<evidence type="ECO:0000256" key="8">
    <source>
        <dbReference type="ARBA" id="ARBA00023077"/>
    </source>
</evidence>
<evidence type="ECO:0000259" key="15">
    <source>
        <dbReference type="Pfam" id="PF07715"/>
    </source>
</evidence>
<evidence type="ECO:0000256" key="9">
    <source>
        <dbReference type="ARBA" id="ARBA00023136"/>
    </source>
</evidence>
<dbReference type="Gene3D" id="2.40.170.20">
    <property type="entry name" value="TonB-dependent receptor, beta-barrel domain"/>
    <property type="match status" value="1"/>
</dbReference>
<feature type="domain" description="TonB-dependent receptor-like beta-barrel" evidence="14">
    <location>
        <begin position="275"/>
        <end position="667"/>
    </location>
</feature>
<dbReference type="InterPro" id="IPR039426">
    <property type="entry name" value="TonB-dep_rcpt-like"/>
</dbReference>
<dbReference type="GO" id="GO:0009279">
    <property type="term" value="C:cell outer membrane"/>
    <property type="evidence" value="ECO:0007669"/>
    <property type="project" value="UniProtKB-SubCell"/>
</dbReference>
<comment type="similarity">
    <text evidence="11 12">Belongs to the TonB-dependent receptor family.</text>
</comment>
<keyword evidence="8 12" id="KW-0798">TonB box</keyword>
<evidence type="ECO:0000313" key="17">
    <source>
        <dbReference type="Proteomes" id="UP000016895"/>
    </source>
</evidence>
<keyword evidence="13" id="KW-0732">Signal</keyword>
<dbReference type="RefSeq" id="WP_022561034.1">
    <property type="nucleotide sequence ID" value="NC_022543.1"/>
</dbReference>
<dbReference type="EMBL" id="FO203527">
    <property type="protein sequence ID" value="CCO60416.1"/>
    <property type="molecule type" value="Genomic_DNA"/>
</dbReference>
<evidence type="ECO:0000256" key="3">
    <source>
        <dbReference type="ARBA" id="ARBA00022452"/>
    </source>
</evidence>
<feature type="domain" description="TonB-dependent receptor plug" evidence="15">
    <location>
        <begin position="67"/>
        <end position="181"/>
    </location>
</feature>
<dbReference type="InterPro" id="IPR036942">
    <property type="entry name" value="Beta-barrel_TonB_sf"/>
</dbReference>
<evidence type="ECO:0000256" key="1">
    <source>
        <dbReference type="ARBA" id="ARBA00004571"/>
    </source>
</evidence>
<keyword evidence="6" id="KW-0408">Iron</keyword>
<evidence type="ECO:0000256" key="7">
    <source>
        <dbReference type="ARBA" id="ARBA00023065"/>
    </source>
</evidence>
<keyword evidence="4" id="KW-0410">Iron transport</keyword>
<reference evidence="16 17" key="1">
    <citation type="journal article" date="2013" name="ISME J.">
        <title>Comparative genomics of pathogenic lineages of Vibrio nigripulchritudo identifies virulence-associated traits.</title>
        <authorList>
            <person name="Goudenege D."/>
            <person name="Labreuche Y."/>
            <person name="Krin E."/>
            <person name="Ansquer D."/>
            <person name="Mangenot S."/>
            <person name="Calteau A."/>
            <person name="Medigue C."/>
            <person name="Mazel D."/>
            <person name="Polz M.F."/>
            <person name="Le Roux F."/>
        </authorList>
    </citation>
    <scope>NUCLEOTIDE SEQUENCE [LARGE SCALE GENOMIC DNA]</scope>
    <source>
        <strain evidence="17">SnF1</strain>
    </source>
</reference>
<dbReference type="PROSITE" id="PS52016">
    <property type="entry name" value="TONB_DEPENDENT_REC_3"/>
    <property type="match status" value="1"/>
</dbReference>
<dbReference type="PANTHER" id="PTHR32552">
    <property type="entry name" value="FERRICHROME IRON RECEPTOR-RELATED"/>
    <property type="match status" value="1"/>
</dbReference>
<dbReference type="OrthoDB" id="127311at2"/>
<dbReference type="PATRIC" id="fig|1260221.3.peg.4265"/>
<dbReference type="eggNOG" id="COG4771">
    <property type="taxonomic scope" value="Bacteria"/>
</dbReference>
<dbReference type="KEGG" id="vni:VIBNI_B0611"/>
<sequence length="701" mass="77554">MTALRPARMNVPGNKTFKMRTLSAVIMGLCVGGQAFAETNNNNDAAAQDGTISVITVIGEKTERSIYDTGSSVEVYDEDRINTTPGASEIDDLLQLTPNIVDSGHGNNMPAIRGLDSSGPSVGGVASFAGTRPRLNLSVDGRSLTYSEIAFGPRSLWDMQQVEIYLGPQSYVQGRNAMAGAVVMKSKDPTHYFESSVKGAIGQNNYSQTAAMISAPVIQDEVAFRLSVDQQKRKSHIDMASYEPVGDADRIEMTTARAKVLFEPSSLQGFKSTLGFTYMNTRSPQSENPNQYAGRIFYPEERPVYIAKSNSAVWDVSWAINDALTFENNLVYSKFEYDRHTFAEKNPALKADFTTDGKEFHIEPLVRYNLLDSKLHGLVGVRYFKTSQDEKYMNSVGDHPMDDKTTTTSAFAEATYALRPTVDVTLAARFEREERSRNANATIPRRPTIDLDYDNTSSVFLPKVDVSWKPKADQTVGISVGKGYNSGGAGLSLNKFVPYEFKEEFVWNYELYTRHRLNDSRLELTSNVFYNDFDGLQIEQALGPDDVIIENVDSAKTYGAEAGARFLATADLELFASVGVLRSKYTETADQGGKTRELPRAPKLSGSIGALYTFADGFEFSANANYSGSYFSERTNDSKQKVDAYWVTNAQLAYVFDSGRVAMFVENAFDSDAETFYTHNQLDAPLTLRPRQIGASVELNF</sequence>
<feature type="signal peptide" evidence="13">
    <location>
        <begin position="1"/>
        <end position="37"/>
    </location>
</feature>
<accession>U4KBX6</accession>
<protein>
    <submittedName>
        <fullName evidence="16">Vibriobactin receptor</fullName>
    </submittedName>
</protein>
<evidence type="ECO:0000256" key="11">
    <source>
        <dbReference type="PROSITE-ProRule" id="PRU01360"/>
    </source>
</evidence>
<feature type="chain" id="PRO_5004650221" evidence="13">
    <location>
        <begin position="38"/>
        <end position="701"/>
    </location>
</feature>
<evidence type="ECO:0000256" key="5">
    <source>
        <dbReference type="ARBA" id="ARBA00022692"/>
    </source>
</evidence>
<keyword evidence="3 11" id="KW-1134">Transmembrane beta strand</keyword>
<evidence type="ECO:0000259" key="14">
    <source>
        <dbReference type="Pfam" id="PF00593"/>
    </source>
</evidence>
<evidence type="ECO:0000256" key="13">
    <source>
        <dbReference type="SAM" id="SignalP"/>
    </source>
</evidence>
<gene>
    <name evidence="16" type="primary">viuA</name>
    <name evidence="16" type="ORF">VIBNI_B0611</name>
</gene>
<keyword evidence="16" id="KW-0675">Receptor</keyword>
<dbReference type="PANTHER" id="PTHR32552:SF81">
    <property type="entry name" value="TONB-DEPENDENT OUTER MEMBRANE RECEPTOR"/>
    <property type="match status" value="1"/>
</dbReference>
<keyword evidence="2 11" id="KW-0813">Transport</keyword>
<evidence type="ECO:0000256" key="10">
    <source>
        <dbReference type="ARBA" id="ARBA00023237"/>
    </source>
</evidence>
<proteinExistence type="inferred from homology"/>
<dbReference type="Proteomes" id="UP000016895">
    <property type="component" value="Chromosome 2"/>
</dbReference>
<dbReference type="InterPro" id="IPR000531">
    <property type="entry name" value="Beta-barrel_TonB"/>
</dbReference>
<dbReference type="Pfam" id="PF07715">
    <property type="entry name" value="Plug"/>
    <property type="match status" value="1"/>
</dbReference>